<keyword evidence="1" id="KW-1133">Transmembrane helix</keyword>
<feature type="transmembrane region" description="Helical" evidence="1">
    <location>
        <begin position="6"/>
        <end position="29"/>
    </location>
</feature>
<keyword evidence="3" id="KW-1185">Reference proteome</keyword>
<keyword evidence="1" id="KW-0472">Membrane</keyword>
<proteinExistence type="predicted"/>
<dbReference type="EMBL" id="QAOT01000008">
    <property type="protein sequence ID" value="PTR18382.1"/>
    <property type="molecule type" value="Genomic_DNA"/>
</dbReference>
<feature type="transmembrane region" description="Helical" evidence="1">
    <location>
        <begin position="116"/>
        <end position="136"/>
    </location>
</feature>
<protein>
    <recommendedName>
        <fullName evidence="4">DUF599 domain-containing protein</fullName>
    </recommendedName>
</protein>
<comment type="caution">
    <text evidence="2">The sequence shown here is derived from an EMBL/GenBank/DDBJ whole genome shotgun (WGS) entry which is preliminary data.</text>
</comment>
<evidence type="ECO:0000313" key="2">
    <source>
        <dbReference type="EMBL" id="PTR18382.1"/>
    </source>
</evidence>
<evidence type="ECO:0008006" key="4">
    <source>
        <dbReference type="Google" id="ProtNLM"/>
    </source>
</evidence>
<gene>
    <name evidence="2" type="ORF">C8J28_108103</name>
</gene>
<evidence type="ECO:0000313" key="3">
    <source>
        <dbReference type="Proteomes" id="UP000244060"/>
    </source>
</evidence>
<dbReference type="RefSeq" id="WP_108220965.1">
    <property type="nucleotide sequence ID" value="NZ_CP090021.1"/>
</dbReference>
<feature type="transmembrane region" description="Helical" evidence="1">
    <location>
        <begin position="187"/>
        <end position="209"/>
    </location>
</feature>
<reference evidence="2 3" key="1">
    <citation type="submission" date="2018-04" db="EMBL/GenBank/DDBJ databases">
        <title>Genomic Encyclopedia of Type Strains, Phase III (KMG-III): the genomes of soil and plant-associated and newly described type strains.</title>
        <authorList>
            <person name="Whitman W."/>
        </authorList>
    </citation>
    <scope>NUCLEOTIDE SEQUENCE [LARGE SCALE GENOMIC DNA]</scope>
    <source>
        <strain evidence="2 3">KA25</strain>
    </source>
</reference>
<dbReference type="OrthoDB" id="7688129at2"/>
<keyword evidence="1" id="KW-0812">Transmembrane</keyword>
<accession>A0A2T5K7Q2</accession>
<evidence type="ECO:0000256" key="1">
    <source>
        <dbReference type="SAM" id="Phobius"/>
    </source>
</evidence>
<dbReference type="Proteomes" id="UP000244060">
    <property type="component" value="Unassembled WGS sequence"/>
</dbReference>
<dbReference type="AlphaFoldDB" id="A0A2T5K7Q2"/>
<sequence length="243" mass="27710">MVSVHQIVTIQNVIAATLVVWYFAAIYYLELRRQFRYPEYPAARRYPMWRRRFQLYGQLQANAPGNVTDRSPEAQEVLQSFLRKVEIRSATLVALWAVLLGAELTFAFSIPSWQPGRLLLIGLAVCCLPFVLRLAFGLSPVDQIETHRILTNSTDDATAARRLQDQLIEDLYRKELAFRFSAQGFRLMLLVLAMLTVGYLSTYIDWAAVRAHLPELTMPSFSLPELSLPSLSLPEFSLPKIGF</sequence>
<feature type="transmembrane region" description="Helical" evidence="1">
    <location>
        <begin position="90"/>
        <end position="110"/>
    </location>
</feature>
<organism evidence="2 3">
    <name type="scientific">Cereibacter azotoformans</name>
    <dbReference type="NCBI Taxonomy" id="43057"/>
    <lineage>
        <taxon>Bacteria</taxon>
        <taxon>Pseudomonadati</taxon>
        <taxon>Pseudomonadota</taxon>
        <taxon>Alphaproteobacteria</taxon>
        <taxon>Rhodobacterales</taxon>
        <taxon>Paracoccaceae</taxon>
        <taxon>Cereibacter</taxon>
    </lineage>
</organism>
<name>A0A2T5K7Q2_9RHOB</name>